<protein>
    <submittedName>
        <fullName evidence="2">Uncharacterized protein</fullName>
    </submittedName>
</protein>
<dbReference type="Proteomes" id="UP000598297">
    <property type="component" value="Unassembled WGS sequence"/>
</dbReference>
<feature type="compositionally biased region" description="Basic and acidic residues" evidence="1">
    <location>
        <begin position="93"/>
        <end position="118"/>
    </location>
</feature>
<keyword evidence="3" id="KW-1185">Reference proteome</keyword>
<dbReference type="EMBL" id="JAAAHS010000017">
    <property type="protein sequence ID" value="NBE50661.1"/>
    <property type="molecule type" value="Genomic_DNA"/>
</dbReference>
<evidence type="ECO:0000313" key="2">
    <source>
        <dbReference type="EMBL" id="NBE50661.1"/>
    </source>
</evidence>
<dbReference type="RefSeq" id="WP_161693908.1">
    <property type="nucleotide sequence ID" value="NZ_JAAAHS010000017.1"/>
</dbReference>
<proteinExistence type="predicted"/>
<accession>A0A964XK28</accession>
<name>A0A964XK28_9ACTN</name>
<dbReference type="AlphaFoldDB" id="A0A964XK28"/>
<gene>
    <name evidence="2" type="ORF">GUY60_04310</name>
</gene>
<evidence type="ECO:0000313" key="3">
    <source>
        <dbReference type="Proteomes" id="UP000598297"/>
    </source>
</evidence>
<comment type="caution">
    <text evidence="2">The sequence shown here is derived from an EMBL/GenBank/DDBJ whole genome shotgun (WGS) entry which is preliminary data.</text>
</comment>
<feature type="region of interest" description="Disordered" evidence="1">
    <location>
        <begin position="92"/>
        <end position="118"/>
    </location>
</feature>
<reference evidence="2" key="1">
    <citation type="submission" date="2020-01" db="EMBL/GenBank/DDBJ databases">
        <title>Whole-genome analyses of novel actinobacteria.</title>
        <authorList>
            <person name="Sahin N."/>
        </authorList>
    </citation>
    <scope>NUCLEOTIDE SEQUENCE</scope>
    <source>
        <strain evidence="2">YC537</strain>
    </source>
</reference>
<organism evidence="2 3">
    <name type="scientific">Streptomyces boluensis</name>
    <dbReference type="NCBI Taxonomy" id="1775135"/>
    <lineage>
        <taxon>Bacteria</taxon>
        <taxon>Bacillati</taxon>
        <taxon>Actinomycetota</taxon>
        <taxon>Actinomycetes</taxon>
        <taxon>Kitasatosporales</taxon>
        <taxon>Streptomycetaceae</taxon>
        <taxon>Streptomyces</taxon>
    </lineage>
</organism>
<dbReference type="OrthoDB" id="4326315at2"/>
<evidence type="ECO:0000256" key="1">
    <source>
        <dbReference type="SAM" id="MobiDB-lite"/>
    </source>
</evidence>
<sequence>MTASSGGHRERVARLEPLIDACRPLLAGAGGMAAVQRLLSEREVAVLDAVVITRELLGAGPGALAEAKAVVLTSPGRGRELRVHEQFMAVVARDGDSHEDGDRRASRAGDRSLPPARE</sequence>